<protein>
    <submittedName>
        <fullName evidence="1">Uncharacterized protein</fullName>
    </submittedName>
</protein>
<name>A0A563VRN5_9CYAN</name>
<dbReference type="RefSeq" id="WP_144872355.1">
    <property type="nucleotide sequence ID" value="NZ_LR213982.1"/>
</dbReference>
<dbReference type="OrthoDB" id="9865756at2"/>
<accession>A0A563VRN5</accession>
<dbReference type="Proteomes" id="UP000320055">
    <property type="component" value="Unassembled WGS sequence"/>
</dbReference>
<keyword evidence="2" id="KW-1185">Reference proteome</keyword>
<sequence>MQESSLSNSNKISTKKNLIQNLSTNSSQNLVRDEIDTNNNQEFQNLVNQMILNLIAKTEAELITISTITQKYKETVAQKTN</sequence>
<organism evidence="1 2">
    <name type="scientific">Hyella patelloides LEGE 07179</name>
    <dbReference type="NCBI Taxonomy" id="945734"/>
    <lineage>
        <taxon>Bacteria</taxon>
        <taxon>Bacillati</taxon>
        <taxon>Cyanobacteriota</taxon>
        <taxon>Cyanophyceae</taxon>
        <taxon>Pleurocapsales</taxon>
        <taxon>Hyellaceae</taxon>
        <taxon>Hyella</taxon>
    </lineage>
</organism>
<evidence type="ECO:0000313" key="2">
    <source>
        <dbReference type="Proteomes" id="UP000320055"/>
    </source>
</evidence>
<proteinExistence type="predicted"/>
<dbReference type="AlphaFoldDB" id="A0A563VRN5"/>
<dbReference type="EMBL" id="CAACVJ010000155">
    <property type="protein sequence ID" value="VEP14081.1"/>
    <property type="molecule type" value="Genomic_DNA"/>
</dbReference>
<reference evidence="1 2" key="1">
    <citation type="submission" date="2019-01" db="EMBL/GenBank/DDBJ databases">
        <authorList>
            <person name="Brito A."/>
        </authorList>
    </citation>
    <scope>NUCLEOTIDE SEQUENCE [LARGE SCALE GENOMIC DNA]</scope>
    <source>
        <strain evidence="1">1</strain>
    </source>
</reference>
<evidence type="ECO:0000313" key="1">
    <source>
        <dbReference type="EMBL" id="VEP14081.1"/>
    </source>
</evidence>
<gene>
    <name evidence="1" type="ORF">H1P_2380004</name>
</gene>